<dbReference type="EnsemblPlants" id="EMT09889">
    <property type="protein sequence ID" value="EMT09889"/>
    <property type="gene ID" value="F775_29499"/>
</dbReference>
<evidence type="ECO:0000256" key="1">
    <source>
        <dbReference type="ARBA" id="ARBA00022737"/>
    </source>
</evidence>
<dbReference type="PROSITE" id="PS50137">
    <property type="entry name" value="DS_RBD"/>
    <property type="match status" value="2"/>
</dbReference>
<feature type="region of interest" description="Disordered" evidence="4">
    <location>
        <begin position="18"/>
        <end position="37"/>
    </location>
</feature>
<evidence type="ECO:0000313" key="6">
    <source>
        <dbReference type="EnsemblPlants" id="EMT09889"/>
    </source>
</evidence>
<feature type="domain" description="DRBM" evidence="5">
    <location>
        <begin position="36"/>
        <end position="105"/>
    </location>
</feature>
<evidence type="ECO:0000256" key="3">
    <source>
        <dbReference type="ARBA" id="ARBA00037597"/>
    </source>
</evidence>
<dbReference type="GO" id="GO:0003723">
    <property type="term" value="F:RNA binding"/>
    <property type="evidence" value="ECO:0007669"/>
    <property type="project" value="UniProtKB-UniRule"/>
</dbReference>
<dbReference type="Pfam" id="PF00035">
    <property type="entry name" value="dsrm"/>
    <property type="match status" value="2"/>
</dbReference>
<evidence type="ECO:0000256" key="2">
    <source>
        <dbReference type="ARBA" id="ARBA00022884"/>
    </source>
</evidence>
<evidence type="ECO:0000256" key="4">
    <source>
        <dbReference type="SAM" id="MobiDB-lite"/>
    </source>
</evidence>
<dbReference type="FunFam" id="3.30.160.20:FF:000071">
    <property type="entry name" value="Double-stranded RNA-binding protein 4"/>
    <property type="match status" value="1"/>
</dbReference>
<organism evidence="6">
    <name type="scientific">Aegilops tauschii</name>
    <name type="common">Tausch's goatgrass</name>
    <name type="synonym">Aegilops squarrosa</name>
    <dbReference type="NCBI Taxonomy" id="37682"/>
    <lineage>
        <taxon>Eukaryota</taxon>
        <taxon>Viridiplantae</taxon>
        <taxon>Streptophyta</taxon>
        <taxon>Embryophyta</taxon>
        <taxon>Tracheophyta</taxon>
        <taxon>Spermatophyta</taxon>
        <taxon>Magnoliopsida</taxon>
        <taxon>Liliopsida</taxon>
        <taxon>Poales</taxon>
        <taxon>Poaceae</taxon>
        <taxon>BOP clade</taxon>
        <taxon>Pooideae</taxon>
        <taxon>Triticodae</taxon>
        <taxon>Triticeae</taxon>
        <taxon>Triticinae</taxon>
        <taxon>Aegilops</taxon>
    </lineage>
</organism>
<accession>M8BSU5</accession>
<dbReference type="SMART" id="SM00358">
    <property type="entry name" value="DSRM"/>
    <property type="match status" value="2"/>
</dbReference>
<reference evidence="6" key="1">
    <citation type="submission" date="2015-06" db="UniProtKB">
        <authorList>
            <consortium name="EnsemblPlants"/>
        </authorList>
    </citation>
    <scope>IDENTIFICATION</scope>
</reference>
<sequence length="351" mass="38591">MATTAAAAAAVPDAIPAAAPAAPSAQPHPVPDKCTNYKNHLQEWTQRNDQKLPAYNTESKRDHHRLEFRSTVEVGGERFQSARNHSRRKDAEQDAARVAYEILVTKTVNDDDHTDALGLIDQGVLFCKSILHEFAVKTKAEQPTYSADHPEGVSPMPLFVSSVLFAGNTYTGEAATCKKDAEQKAARVAVKSILATKNTCMHQIVRSKKELIIAITSSGFNKERGVVSQENCNAPTNAITPIKFVPAGEAAGLTADQGATNVPEDDPCAQAVSGSEKRKKHRKREYLLYVGIFVGSKLMDRNFSLLYVLIIHITVKMYEMKLTNRLLGWCCQNFALHNCPSEKGRLVGYRP</sequence>
<feature type="compositionally biased region" description="Low complexity" evidence="4">
    <location>
        <begin position="18"/>
        <end position="27"/>
    </location>
</feature>
<dbReference type="SUPFAM" id="SSF54768">
    <property type="entry name" value="dsRNA-binding domain-like"/>
    <property type="match status" value="2"/>
</dbReference>
<name>M8BSU5_AEGTA</name>
<keyword evidence="1" id="KW-0677">Repeat</keyword>
<comment type="function">
    <text evidence="3">Binds double-stranded RNA.</text>
</comment>
<dbReference type="Gene3D" id="3.30.160.20">
    <property type="match status" value="2"/>
</dbReference>
<dbReference type="InterPro" id="IPR014720">
    <property type="entry name" value="dsRBD_dom"/>
</dbReference>
<proteinExistence type="predicted"/>
<feature type="domain" description="DRBM" evidence="5">
    <location>
        <begin position="126"/>
        <end position="195"/>
    </location>
</feature>
<protein>
    <recommendedName>
        <fullName evidence="5">DRBM domain-containing protein</fullName>
    </recommendedName>
</protein>
<dbReference type="AlphaFoldDB" id="M8BSU5"/>
<dbReference type="PANTHER" id="PTHR46031:SF37">
    <property type="entry name" value="DRBM DOMAIN-CONTAINING PROTEIN"/>
    <property type="match status" value="1"/>
</dbReference>
<dbReference type="PANTHER" id="PTHR46031">
    <property type="match status" value="1"/>
</dbReference>
<keyword evidence="2" id="KW-0694">RNA-binding</keyword>
<dbReference type="ExpressionAtlas" id="M8BSU5">
    <property type="expression patterns" value="baseline"/>
</dbReference>
<evidence type="ECO:0000259" key="5">
    <source>
        <dbReference type="PROSITE" id="PS50137"/>
    </source>
</evidence>